<gene>
    <name evidence="2" type="ORF">N780_06625</name>
</gene>
<keyword evidence="3" id="KW-1185">Reference proteome</keyword>
<dbReference type="eggNOG" id="COG0456">
    <property type="taxonomic scope" value="Bacteria"/>
</dbReference>
<reference evidence="2 3" key="1">
    <citation type="submission" date="2013-08" db="EMBL/GenBank/DDBJ databases">
        <title>Genome of Pontibacillus chungwhensis.</title>
        <authorList>
            <person name="Wang Q."/>
            <person name="Wang G."/>
        </authorList>
    </citation>
    <scope>NUCLEOTIDE SEQUENCE [LARGE SCALE GENOMIC DNA]</scope>
    <source>
        <strain evidence="2 3">BH030062</strain>
    </source>
</reference>
<dbReference type="InterPro" id="IPR016181">
    <property type="entry name" value="Acyl_CoA_acyltransferase"/>
</dbReference>
<evidence type="ECO:0000313" key="3">
    <source>
        <dbReference type="Proteomes" id="UP000030153"/>
    </source>
</evidence>
<evidence type="ECO:0000313" key="2">
    <source>
        <dbReference type="EMBL" id="KGP90216.1"/>
    </source>
</evidence>
<sequence length="153" mass="17511">MRGYDICFVDSGNRENLFPLLKLADDSEDKIREYIHEGELYKITQDYETVGVILFTFPAEGQVEIKNMALIHTKRGDGMGKELIQKFSISYKRKGYTSMIVGTANSSIGNIAFYQKAGFRFDTIKKDFFSSYNEPIVEYGIQATDMVMLKKNI</sequence>
<dbReference type="Proteomes" id="UP000030153">
    <property type="component" value="Unassembled WGS sequence"/>
</dbReference>
<feature type="domain" description="N-acetyltransferase" evidence="1">
    <location>
        <begin position="4"/>
        <end position="151"/>
    </location>
</feature>
<dbReference type="Gene3D" id="3.40.630.30">
    <property type="match status" value="1"/>
</dbReference>
<keyword evidence="2" id="KW-0808">Transferase</keyword>
<dbReference type="InterPro" id="IPR000182">
    <property type="entry name" value="GNAT_dom"/>
</dbReference>
<dbReference type="RefSeq" id="WP_232299559.1">
    <property type="nucleotide sequence ID" value="NZ_AVBG01000015.1"/>
</dbReference>
<dbReference type="STRING" id="1385513.N780_06625"/>
<organism evidence="2 3">
    <name type="scientific">Pontibacillus chungwhensis BH030062</name>
    <dbReference type="NCBI Taxonomy" id="1385513"/>
    <lineage>
        <taxon>Bacteria</taxon>
        <taxon>Bacillati</taxon>
        <taxon>Bacillota</taxon>
        <taxon>Bacilli</taxon>
        <taxon>Bacillales</taxon>
        <taxon>Bacillaceae</taxon>
        <taxon>Pontibacillus</taxon>
    </lineage>
</organism>
<dbReference type="Pfam" id="PF13673">
    <property type="entry name" value="Acetyltransf_10"/>
    <property type="match status" value="1"/>
</dbReference>
<protein>
    <submittedName>
        <fullName evidence="2">Acyltransferase</fullName>
    </submittedName>
</protein>
<accession>A0A0A2UUP7</accession>
<dbReference type="PROSITE" id="PS51186">
    <property type="entry name" value="GNAT"/>
    <property type="match status" value="1"/>
</dbReference>
<keyword evidence="2" id="KW-0012">Acyltransferase</keyword>
<dbReference type="SUPFAM" id="SSF55729">
    <property type="entry name" value="Acyl-CoA N-acyltransferases (Nat)"/>
    <property type="match status" value="1"/>
</dbReference>
<name>A0A0A2UUP7_9BACI</name>
<proteinExistence type="predicted"/>
<dbReference type="GO" id="GO:0016747">
    <property type="term" value="F:acyltransferase activity, transferring groups other than amino-acyl groups"/>
    <property type="evidence" value="ECO:0007669"/>
    <property type="project" value="InterPro"/>
</dbReference>
<evidence type="ECO:0000259" key="1">
    <source>
        <dbReference type="PROSITE" id="PS51186"/>
    </source>
</evidence>
<dbReference type="EMBL" id="AVBG01000015">
    <property type="protein sequence ID" value="KGP90216.1"/>
    <property type="molecule type" value="Genomic_DNA"/>
</dbReference>
<dbReference type="AlphaFoldDB" id="A0A0A2UUP7"/>
<comment type="caution">
    <text evidence="2">The sequence shown here is derived from an EMBL/GenBank/DDBJ whole genome shotgun (WGS) entry which is preliminary data.</text>
</comment>